<sequence>MYDHDPIKEVVRVNRTPILTIDIHTNNRHEKQFRCFAGQRSSFEKVRDYFQLSRTPPNLLAT</sequence>
<organism evidence="1 2">
    <name type="scientific">Gynuella sunshinyii YC6258</name>
    <dbReference type="NCBI Taxonomy" id="1445510"/>
    <lineage>
        <taxon>Bacteria</taxon>
        <taxon>Pseudomonadati</taxon>
        <taxon>Pseudomonadota</taxon>
        <taxon>Gammaproteobacteria</taxon>
        <taxon>Oceanospirillales</taxon>
        <taxon>Saccharospirillaceae</taxon>
        <taxon>Gynuella</taxon>
    </lineage>
</organism>
<dbReference type="AlphaFoldDB" id="A0A0C5VUH0"/>
<dbReference type="EMBL" id="CP007142">
    <property type="protein sequence ID" value="AJQ97791.1"/>
    <property type="molecule type" value="Genomic_DNA"/>
</dbReference>
<dbReference type="KEGG" id="gsn:YC6258_05763"/>
<keyword evidence="2" id="KW-1185">Reference proteome</keyword>
<evidence type="ECO:0000313" key="1">
    <source>
        <dbReference type="EMBL" id="AJQ97791.1"/>
    </source>
</evidence>
<gene>
    <name evidence="1" type="ORF">YC6258_05763</name>
</gene>
<dbReference type="Proteomes" id="UP000032266">
    <property type="component" value="Chromosome"/>
</dbReference>
<reference evidence="1 2" key="1">
    <citation type="submission" date="2014-01" db="EMBL/GenBank/DDBJ databases">
        <title>Full genme sequencing of cellulolytic bacterium Gynuella sunshinyii YC6258T gen. nov., sp. nov.</title>
        <authorList>
            <person name="Khan H."/>
            <person name="Chung E.J."/>
            <person name="Chung Y.R."/>
        </authorList>
    </citation>
    <scope>NUCLEOTIDE SEQUENCE [LARGE SCALE GENOMIC DNA]</scope>
    <source>
        <strain evidence="1 2">YC6258</strain>
    </source>
</reference>
<name>A0A0C5VUH0_9GAMM</name>
<accession>A0A0C5VUH0</accession>
<dbReference type="HOGENOM" id="CLU_2897897_0_0_6"/>
<protein>
    <submittedName>
        <fullName evidence="1">Uncharacterized protein</fullName>
    </submittedName>
</protein>
<evidence type="ECO:0000313" key="2">
    <source>
        <dbReference type="Proteomes" id="UP000032266"/>
    </source>
</evidence>
<proteinExistence type="predicted"/>